<dbReference type="NCBIfam" id="TIGR00666">
    <property type="entry name" value="PBP4"/>
    <property type="match status" value="1"/>
</dbReference>
<feature type="signal peptide" evidence="3">
    <location>
        <begin position="1"/>
        <end position="26"/>
    </location>
</feature>
<dbReference type="Gene3D" id="3.50.80.20">
    <property type="entry name" value="D-Ala-D-Ala carboxypeptidase C, peptidase S13"/>
    <property type="match status" value="1"/>
</dbReference>
<sequence length="502" mass="54478">MTHSLRSKTNALLLLSTALLSHHVIASSSASLDADITKSLSLLPAGNSSSIIIAQGSQSQQSAPTILWQQSPQQLASPASTQKLLTALAAKLYLPSSFTFNTDIELISNTAKQDLVLRFSGDPLFSRSDLTALLKKVKQQGISKLDGDIYLSGGVFNGYERAVGWPWDILGVCYSAPSSSISLEHNCVQGAIYSNKAVGATTRVNVPAHQPITVTTHATIVSKSQQKSRFCDLELHAQPDNSYQLNGCLLQRDNPLPLNFAVQDTAAFTQQVLLAELKRVGIRFTGEIKRNDDRQGRRIARHQSAALPELLAIMLKDSDNLIADNLAKTLGHYYFKQPGNFASGTAAIKAILKEEAGIDLNNAVLVDGSGLSRNNRLTAEQLLHVMDYLISHDSKLGLLSTLPVANQSGTLRYRPSLRKPPLAGNLTAKSGSLYGAYNLAGVLKTQSGQSLIVIQLINNYHPIKPVDDKPITPAITQFEKVFYETLYRADINTLAVKPQNTQ</sequence>
<dbReference type="Pfam" id="PF02113">
    <property type="entry name" value="Peptidase_S13"/>
    <property type="match status" value="1"/>
</dbReference>
<dbReference type="GO" id="GO:0000270">
    <property type="term" value="P:peptidoglycan metabolic process"/>
    <property type="evidence" value="ECO:0007669"/>
    <property type="project" value="TreeGrafter"/>
</dbReference>
<dbReference type="PRINTS" id="PR00922">
    <property type="entry name" value="DADACBPTASE3"/>
</dbReference>
<name>A0A2T3P6Q7_9GAMM</name>
<dbReference type="PANTHER" id="PTHR30023:SF0">
    <property type="entry name" value="PENICILLIN-SENSITIVE CARBOXYPEPTIDASE A"/>
    <property type="match status" value="1"/>
</dbReference>
<evidence type="ECO:0000256" key="3">
    <source>
        <dbReference type="SAM" id="SignalP"/>
    </source>
</evidence>
<keyword evidence="4" id="KW-0121">Carboxypeptidase</keyword>
<dbReference type="GO" id="GO:0004185">
    <property type="term" value="F:serine-type carboxypeptidase activity"/>
    <property type="evidence" value="ECO:0007669"/>
    <property type="project" value="InterPro"/>
</dbReference>
<evidence type="ECO:0000256" key="1">
    <source>
        <dbReference type="ARBA" id="ARBA00006096"/>
    </source>
</evidence>
<reference evidence="4 5" key="1">
    <citation type="submission" date="2018-01" db="EMBL/GenBank/DDBJ databases">
        <title>Whole genome sequencing of Histamine producing bacteria.</title>
        <authorList>
            <person name="Butler K."/>
        </authorList>
    </citation>
    <scope>NUCLEOTIDE SEQUENCE [LARGE SCALE GENOMIC DNA]</scope>
    <source>
        <strain evidence="4 5">DSM 24669</strain>
    </source>
</reference>
<dbReference type="Proteomes" id="UP000240481">
    <property type="component" value="Unassembled WGS sequence"/>
</dbReference>
<dbReference type="PANTHER" id="PTHR30023">
    <property type="entry name" value="D-ALANYL-D-ALANINE CARBOXYPEPTIDASE"/>
    <property type="match status" value="1"/>
</dbReference>
<gene>
    <name evidence="4" type="ORF">C9I94_12935</name>
</gene>
<dbReference type="STRING" id="680026.AB733_06340"/>
<evidence type="ECO:0000256" key="2">
    <source>
        <dbReference type="ARBA" id="ARBA00022801"/>
    </source>
</evidence>
<keyword evidence="5" id="KW-1185">Reference proteome</keyword>
<proteinExistence type="inferred from homology"/>
<dbReference type="OrthoDB" id="9802627at2"/>
<comment type="caution">
    <text evidence="4">The sequence shown here is derived from an EMBL/GenBank/DDBJ whole genome shotgun (WGS) entry which is preliminary data.</text>
</comment>
<accession>A0A2T3P6Q7</accession>
<comment type="similarity">
    <text evidence="1">Belongs to the peptidase S13 family.</text>
</comment>
<keyword evidence="3" id="KW-0732">Signal</keyword>
<organism evidence="4 5">
    <name type="scientific">Photobacterium swingsii</name>
    <dbReference type="NCBI Taxonomy" id="680026"/>
    <lineage>
        <taxon>Bacteria</taxon>
        <taxon>Pseudomonadati</taxon>
        <taxon>Pseudomonadota</taxon>
        <taxon>Gammaproteobacteria</taxon>
        <taxon>Vibrionales</taxon>
        <taxon>Vibrionaceae</taxon>
        <taxon>Photobacterium</taxon>
    </lineage>
</organism>
<dbReference type="InterPro" id="IPR012338">
    <property type="entry name" value="Beta-lactam/transpept-like"/>
</dbReference>
<dbReference type="EMBL" id="PYLZ01000006">
    <property type="protein sequence ID" value="PSW24282.1"/>
    <property type="molecule type" value="Genomic_DNA"/>
</dbReference>
<dbReference type="AlphaFoldDB" id="A0A2T3P6Q7"/>
<evidence type="ECO:0000313" key="4">
    <source>
        <dbReference type="EMBL" id="PSW24282.1"/>
    </source>
</evidence>
<evidence type="ECO:0000313" key="5">
    <source>
        <dbReference type="Proteomes" id="UP000240481"/>
    </source>
</evidence>
<dbReference type="Gene3D" id="3.40.710.10">
    <property type="entry name" value="DD-peptidase/beta-lactamase superfamily"/>
    <property type="match status" value="1"/>
</dbReference>
<dbReference type="NCBIfam" id="NF008322">
    <property type="entry name" value="PRK11113.1"/>
    <property type="match status" value="1"/>
</dbReference>
<keyword evidence="4" id="KW-0645">Protease</keyword>
<dbReference type="InterPro" id="IPR000667">
    <property type="entry name" value="Peptidase_S13"/>
</dbReference>
<keyword evidence="2" id="KW-0378">Hydrolase</keyword>
<dbReference type="RefSeq" id="WP_053111784.1">
    <property type="nucleotide sequence ID" value="NZ_LELC01000004.1"/>
</dbReference>
<dbReference type="GO" id="GO:0006508">
    <property type="term" value="P:proteolysis"/>
    <property type="evidence" value="ECO:0007669"/>
    <property type="project" value="InterPro"/>
</dbReference>
<feature type="chain" id="PRO_5015591597" evidence="3">
    <location>
        <begin position="27"/>
        <end position="502"/>
    </location>
</feature>
<dbReference type="SUPFAM" id="SSF56601">
    <property type="entry name" value="beta-lactamase/transpeptidase-like"/>
    <property type="match status" value="1"/>
</dbReference>
<protein>
    <submittedName>
        <fullName evidence="4">Serine-type D-Ala-D-Ala carboxypeptidase</fullName>
    </submittedName>
</protein>